<keyword evidence="2" id="KW-0813">Transport</keyword>
<evidence type="ECO:0000256" key="2">
    <source>
        <dbReference type="ARBA" id="ARBA00022448"/>
    </source>
</evidence>
<dbReference type="Pfam" id="PF03600">
    <property type="entry name" value="CitMHS"/>
    <property type="match status" value="1"/>
</dbReference>
<feature type="domain" description="RCK C-terminal" evidence="8">
    <location>
        <begin position="208"/>
        <end position="293"/>
    </location>
</feature>
<dbReference type="eggNOG" id="COG0471">
    <property type="taxonomic scope" value="Bacteria"/>
</dbReference>
<feature type="transmembrane region" description="Helical" evidence="7">
    <location>
        <begin position="509"/>
        <end position="526"/>
    </location>
</feature>
<keyword evidence="3 7" id="KW-0812">Transmembrane</keyword>
<dbReference type="GO" id="GO:0005886">
    <property type="term" value="C:plasma membrane"/>
    <property type="evidence" value="ECO:0007669"/>
    <property type="project" value="TreeGrafter"/>
</dbReference>
<dbReference type="KEGG" id="pzu:PHZ_c0340"/>
<dbReference type="Proteomes" id="UP000001868">
    <property type="component" value="Chromosome"/>
</dbReference>
<evidence type="ECO:0000256" key="3">
    <source>
        <dbReference type="ARBA" id="ARBA00022692"/>
    </source>
</evidence>
<feature type="transmembrane region" description="Helical" evidence="7">
    <location>
        <begin position="98"/>
        <end position="124"/>
    </location>
</feature>
<evidence type="ECO:0000256" key="1">
    <source>
        <dbReference type="ARBA" id="ARBA00004141"/>
    </source>
</evidence>
<evidence type="ECO:0000256" key="5">
    <source>
        <dbReference type="ARBA" id="ARBA00022989"/>
    </source>
</evidence>
<dbReference type="AlphaFoldDB" id="B4RDQ5"/>
<dbReference type="STRING" id="450851.PHZ_c0340"/>
<dbReference type="SUPFAM" id="SSF116726">
    <property type="entry name" value="TrkA C-terminal domain-like"/>
    <property type="match status" value="2"/>
</dbReference>
<feature type="transmembrane region" description="Helical" evidence="7">
    <location>
        <begin position="59"/>
        <end position="78"/>
    </location>
</feature>
<gene>
    <name evidence="9" type="ordered locus">PHZ_c0340</name>
</gene>
<dbReference type="PANTHER" id="PTHR43652">
    <property type="entry name" value="BASIC AMINO ACID ANTIPORTER YFCC-RELATED"/>
    <property type="match status" value="1"/>
</dbReference>
<feature type="transmembrane region" description="Helical" evidence="7">
    <location>
        <begin position="176"/>
        <end position="198"/>
    </location>
</feature>
<organism evidence="9 10">
    <name type="scientific">Phenylobacterium zucineum (strain HLK1)</name>
    <dbReference type="NCBI Taxonomy" id="450851"/>
    <lineage>
        <taxon>Bacteria</taxon>
        <taxon>Pseudomonadati</taxon>
        <taxon>Pseudomonadota</taxon>
        <taxon>Alphaproteobacteria</taxon>
        <taxon>Caulobacterales</taxon>
        <taxon>Caulobacteraceae</taxon>
        <taxon>Phenylobacterium</taxon>
    </lineage>
</organism>
<dbReference type="eggNOG" id="COG0490">
    <property type="taxonomic scope" value="Bacteria"/>
</dbReference>
<comment type="subcellular location">
    <subcellularLocation>
        <location evidence="1">Membrane</location>
        <topology evidence="1">Multi-pass membrane protein</topology>
    </subcellularLocation>
</comment>
<evidence type="ECO:0000256" key="7">
    <source>
        <dbReference type="SAM" id="Phobius"/>
    </source>
</evidence>
<dbReference type="Gene3D" id="3.30.70.1450">
    <property type="entry name" value="Regulator of K+ conductance, C-terminal domain"/>
    <property type="match status" value="2"/>
</dbReference>
<dbReference type="GO" id="GO:0008324">
    <property type="term" value="F:monoatomic cation transmembrane transporter activity"/>
    <property type="evidence" value="ECO:0007669"/>
    <property type="project" value="InterPro"/>
</dbReference>
<feature type="transmembrane region" description="Helical" evidence="7">
    <location>
        <begin position="406"/>
        <end position="439"/>
    </location>
</feature>
<dbReference type="InterPro" id="IPR051679">
    <property type="entry name" value="DASS-Related_Transporters"/>
</dbReference>
<dbReference type="EMBL" id="CP000747">
    <property type="protein sequence ID" value="ACG76754.1"/>
    <property type="molecule type" value="Genomic_DNA"/>
</dbReference>
<sequence length="595" mass="62593">MPMTLQQALAFGLVGATIVAFIWGRWRYDVIALSALGLGLVLGVVPAEDAFSGFANDVTVIIACALVVSAAFARSGIVEAALRPLLPRLTSARTQVPLFAGVVALLSMVTKNVGALALMMPIALQTARRTNVSPSCLLMPMAFASLIGGTVTMVGTSPNILVSEVRQQVLGEPFQMYDYAPVGLALTALGLVFLAFAYRLLPTTRTATETLDTAIETAPYVTQVSAPEDWTLEKRAVRNLQALGQGEVRILALIRDGERRAQPHPNVRVRPGDKLLVEGEHQALDTFITRAKLKHSRADRPVATEEPTEETRVVEAIVGSDSMLIGRSAKQEDLYGQHGVNLLAVSRSGYRTTVELKGMRLRAGDVVVLQGGERTLPGALKTLGLLPLAERDVRLGGIRRRVAPALILLTAMVLVAVQAAPVAIAFFAAAVAMVLVGAIRMREAYSALDGPVLVLIAALIPVSDAIRATGGAELIASALAQAFEGRPPILALGAVMAVSMAATPFLNNAATVLIVAPVGAALARLLGLHPDPFLMAVAVGAACDFLTPIGHQCNTLVMAPGGYRFADYPRLGAPLTALVLLVGTPLIAAVWPLQG</sequence>
<dbReference type="HOGENOM" id="CLU_005170_6_1_5"/>
<name>B4RDQ5_PHEZH</name>
<evidence type="ECO:0000259" key="8">
    <source>
        <dbReference type="PROSITE" id="PS51202"/>
    </source>
</evidence>
<dbReference type="PANTHER" id="PTHR43652:SF2">
    <property type="entry name" value="BASIC AMINO ACID ANTIPORTER YFCC-RELATED"/>
    <property type="match status" value="1"/>
</dbReference>
<accession>B4RDQ5</accession>
<evidence type="ECO:0000313" key="10">
    <source>
        <dbReference type="Proteomes" id="UP000001868"/>
    </source>
</evidence>
<dbReference type="PROSITE" id="PS51202">
    <property type="entry name" value="RCK_C"/>
    <property type="match status" value="2"/>
</dbReference>
<keyword evidence="10" id="KW-1185">Reference proteome</keyword>
<dbReference type="Pfam" id="PF02080">
    <property type="entry name" value="TrkA_C"/>
    <property type="match status" value="2"/>
</dbReference>
<keyword evidence="5 7" id="KW-1133">Transmembrane helix</keyword>
<dbReference type="GO" id="GO:0006813">
    <property type="term" value="P:potassium ion transport"/>
    <property type="evidence" value="ECO:0007669"/>
    <property type="project" value="InterPro"/>
</dbReference>
<protein>
    <submittedName>
        <fullName evidence="9">Di-and tricarboxylate transporter</fullName>
    </submittedName>
</protein>
<feature type="transmembrane region" description="Helical" evidence="7">
    <location>
        <begin position="30"/>
        <end position="47"/>
    </location>
</feature>
<keyword evidence="4" id="KW-0677">Repeat</keyword>
<feature type="domain" description="RCK C-terminal" evidence="8">
    <location>
        <begin position="300"/>
        <end position="385"/>
    </location>
</feature>
<evidence type="ECO:0000256" key="6">
    <source>
        <dbReference type="ARBA" id="ARBA00023136"/>
    </source>
</evidence>
<dbReference type="InterPro" id="IPR036721">
    <property type="entry name" value="RCK_C_sf"/>
</dbReference>
<dbReference type="InterPro" id="IPR004680">
    <property type="entry name" value="Cit_transptr-like_dom"/>
</dbReference>
<feature type="transmembrane region" description="Helical" evidence="7">
    <location>
        <begin position="571"/>
        <end position="593"/>
    </location>
</feature>
<evidence type="ECO:0000256" key="4">
    <source>
        <dbReference type="ARBA" id="ARBA00022737"/>
    </source>
</evidence>
<evidence type="ECO:0000313" key="9">
    <source>
        <dbReference type="EMBL" id="ACG76754.1"/>
    </source>
</evidence>
<proteinExistence type="predicted"/>
<dbReference type="InterPro" id="IPR006037">
    <property type="entry name" value="RCK_C"/>
</dbReference>
<keyword evidence="6 7" id="KW-0472">Membrane</keyword>
<reference evidence="9 10" key="1">
    <citation type="journal article" date="2008" name="BMC Genomics">
        <title>Complete genome of Phenylobacterium zucineum - a novel facultative intracellular bacterium isolated from human erythroleukemia cell line K562.</title>
        <authorList>
            <person name="Luo Y."/>
            <person name="Xu X."/>
            <person name="Ding Z."/>
            <person name="Liu Z."/>
            <person name="Zhang B."/>
            <person name="Yan Z."/>
            <person name="Sun J."/>
            <person name="Hu S."/>
            <person name="Hu X."/>
        </authorList>
    </citation>
    <scope>NUCLEOTIDE SEQUENCE [LARGE SCALE GENOMIC DNA]</scope>
    <source>
        <strain evidence="9 10">HLK1</strain>
    </source>
</reference>
<feature type="transmembrane region" description="Helical" evidence="7">
    <location>
        <begin position="136"/>
        <end position="156"/>
    </location>
</feature>